<name>A0A5E7JKK6_PSEFL</name>
<evidence type="ECO:0000313" key="2">
    <source>
        <dbReference type="Proteomes" id="UP000385207"/>
    </source>
</evidence>
<sequence>MSLSMPKHIESVRKFFITSRAHASKWLFTGMSSHVTT</sequence>
<proteinExistence type="predicted"/>
<gene>
    <name evidence="1" type="ORF">PS862_02208</name>
</gene>
<organism evidence="1 2">
    <name type="scientific">Pseudomonas fluorescens</name>
    <dbReference type="NCBI Taxonomy" id="294"/>
    <lineage>
        <taxon>Bacteria</taxon>
        <taxon>Pseudomonadati</taxon>
        <taxon>Pseudomonadota</taxon>
        <taxon>Gammaproteobacteria</taxon>
        <taxon>Pseudomonadales</taxon>
        <taxon>Pseudomonadaceae</taxon>
        <taxon>Pseudomonas</taxon>
    </lineage>
</organism>
<dbReference type="AlphaFoldDB" id="A0A5E7JKK6"/>
<dbReference type="EMBL" id="CABVII010000008">
    <property type="protein sequence ID" value="VVO88424.1"/>
    <property type="molecule type" value="Genomic_DNA"/>
</dbReference>
<accession>A0A5E7JKK6</accession>
<protein>
    <submittedName>
        <fullName evidence="1">Uncharacterized protein</fullName>
    </submittedName>
</protein>
<reference evidence="1 2" key="1">
    <citation type="submission" date="2019-09" db="EMBL/GenBank/DDBJ databases">
        <authorList>
            <person name="Chandra G."/>
            <person name="Truman W A."/>
        </authorList>
    </citation>
    <scope>NUCLEOTIDE SEQUENCE [LARGE SCALE GENOMIC DNA]</scope>
    <source>
        <strain evidence="1">PS862</strain>
    </source>
</reference>
<evidence type="ECO:0000313" key="1">
    <source>
        <dbReference type="EMBL" id="VVO88424.1"/>
    </source>
</evidence>
<dbReference type="Proteomes" id="UP000385207">
    <property type="component" value="Unassembled WGS sequence"/>
</dbReference>